<evidence type="ECO:0000313" key="2">
    <source>
        <dbReference type="Proteomes" id="UP000264719"/>
    </source>
</evidence>
<dbReference type="RefSeq" id="WP_339854670.1">
    <property type="nucleotide sequence ID" value="NZ_CAXAXR010000012.1"/>
</dbReference>
<reference evidence="1 2" key="1">
    <citation type="journal article" date="2018" name="Nat. Biotechnol.">
        <title>A standardized bacterial taxonomy based on genome phylogeny substantially revises the tree of life.</title>
        <authorList>
            <person name="Parks D.H."/>
            <person name="Chuvochina M."/>
            <person name="Waite D.W."/>
            <person name="Rinke C."/>
            <person name="Skarshewski A."/>
            <person name="Chaumeil P.A."/>
            <person name="Hugenholtz P."/>
        </authorList>
    </citation>
    <scope>NUCLEOTIDE SEQUENCE [LARGE SCALE GENOMIC DNA]</scope>
    <source>
        <strain evidence="1">UBA9169</strain>
    </source>
</reference>
<sequence>MMNTSNIPYDWSEIETQLRDAIIAMASILQTFGPEDGGSTVENFLGLPVEMAGLEWMSEEEIEGVDPTRHAIYGHARAAWCYAYQQDGLGRFTAETAHELACGLLSGGYAMSDSQSEPTGLDDKNDFALRRVLETAVARWDWSVNGCELTVRQLSLLSNMAEATVRSSLSKEGFRLDPPNTSDKDKSAYTLSSSDARQWLMRRRGFIPNADETAGESESCETHEALSDLSIPFPVAVQMAFESVELSGADGLKVHEDWFDGLTKGKPVAPDLNALIALADALGAPRADFAARGVKYLLELQET</sequence>
<comment type="caution">
    <text evidence="1">The sequence shown here is derived from an EMBL/GenBank/DDBJ whole genome shotgun (WGS) entry which is preliminary data.</text>
</comment>
<proteinExistence type="predicted"/>
<protein>
    <submittedName>
        <fullName evidence="1">Uncharacterized protein</fullName>
    </submittedName>
</protein>
<evidence type="ECO:0000313" key="1">
    <source>
        <dbReference type="EMBL" id="HAR51729.1"/>
    </source>
</evidence>
<organism evidence="1 2">
    <name type="scientific">Roseovarius nubinhibens</name>
    <dbReference type="NCBI Taxonomy" id="314263"/>
    <lineage>
        <taxon>Bacteria</taxon>
        <taxon>Pseudomonadati</taxon>
        <taxon>Pseudomonadota</taxon>
        <taxon>Alphaproteobacteria</taxon>
        <taxon>Rhodobacterales</taxon>
        <taxon>Roseobacteraceae</taxon>
        <taxon>Roseovarius</taxon>
    </lineage>
</organism>
<gene>
    <name evidence="1" type="ORF">DCS45_07615</name>
</gene>
<accession>A0A348WB17</accession>
<dbReference type="Proteomes" id="UP000264719">
    <property type="component" value="Unassembled WGS sequence"/>
</dbReference>
<dbReference type="AlphaFoldDB" id="A0A348WB17"/>
<dbReference type="EMBL" id="DMVW01000078">
    <property type="protein sequence ID" value="HAR51729.1"/>
    <property type="molecule type" value="Genomic_DNA"/>
</dbReference>
<name>A0A348WB17_9RHOB</name>